<keyword evidence="1" id="KW-0808">Transferase</keyword>
<keyword evidence="1" id="KW-0418">Kinase</keyword>
<dbReference type="GO" id="GO:0004674">
    <property type="term" value="F:protein serine/threonine kinase activity"/>
    <property type="evidence" value="ECO:0007669"/>
    <property type="project" value="UniProtKB-KW"/>
</dbReference>
<organism evidence="1 2">
    <name type="scientific">Metabacillus rhizolycopersici</name>
    <dbReference type="NCBI Taxonomy" id="2875709"/>
    <lineage>
        <taxon>Bacteria</taxon>
        <taxon>Bacillati</taxon>
        <taxon>Bacillota</taxon>
        <taxon>Bacilli</taxon>
        <taxon>Bacillales</taxon>
        <taxon>Bacillaceae</taxon>
        <taxon>Metabacillus</taxon>
    </lineage>
</organism>
<sequence>MREEWIFANKHLSKISISSNPNNEPVSIHGYSDHLRYIGIGTDAAVFQSIDVPSYVFKMYADDKIQKVQIEGNVYEVLGDSPLFSTCFGYKDNYLVLNFEEGITLYDCLLQGIPIPKQVIEDVDQAREYVRQKGLNPRDIHLKNILLQNGRAKIIDVSEYVQRGDDLRWEHLKKAYNHYYHLIEGKPVPLQLIETIRTGYNYRSNHSLTFEEFMDNTTFLTTFRK</sequence>
<keyword evidence="2" id="KW-1185">Reference proteome</keyword>
<protein>
    <submittedName>
        <fullName evidence="1">Serine/threonine protein kinase</fullName>
    </submittedName>
</protein>
<dbReference type="RefSeq" id="WP_224141859.1">
    <property type="nucleotide sequence ID" value="NZ_JAIQUM010000110.1"/>
</dbReference>
<gene>
    <name evidence="1" type="ORF">K9V48_25235</name>
</gene>
<dbReference type="InterPro" id="IPR011009">
    <property type="entry name" value="Kinase-like_dom_sf"/>
</dbReference>
<name>A0ABS7UYW7_9BACI</name>
<evidence type="ECO:0000313" key="2">
    <source>
        <dbReference type="Proteomes" id="UP001165287"/>
    </source>
</evidence>
<dbReference type="SUPFAM" id="SSF56112">
    <property type="entry name" value="Protein kinase-like (PK-like)"/>
    <property type="match status" value="1"/>
</dbReference>
<comment type="caution">
    <text evidence="1">The sequence shown here is derived from an EMBL/GenBank/DDBJ whole genome shotgun (WGS) entry which is preliminary data.</text>
</comment>
<reference evidence="1" key="1">
    <citation type="submission" date="2024-05" db="EMBL/GenBank/DDBJ databases">
        <title>Metabacillus sp. nov., isolated from the rhizosphere soil of tomato plants.</title>
        <authorList>
            <person name="Ma R."/>
        </authorList>
    </citation>
    <scope>NUCLEOTIDE SEQUENCE</scope>
    <source>
        <strain evidence="1">DBTR6</strain>
    </source>
</reference>
<keyword evidence="1" id="KW-0723">Serine/threonine-protein kinase</keyword>
<accession>A0ABS7UYW7</accession>
<dbReference type="Proteomes" id="UP001165287">
    <property type="component" value="Unassembled WGS sequence"/>
</dbReference>
<dbReference type="EMBL" id="JAIQUM010000110">
    <property type="protein sequence ID" value="MBZ5753439.1"/>
    <property type="molecule type" value="Genomic_DNA"/>
</dbReference>
<proteinExistence type="predicted"/>
<evidence type="ECO:0000313" key="1">
    <source>
        <dbReference type="EMBL" id="MBZ5753439.1"/>
    </source>
</evidence>